<feature type="domain" description="Flagellar motor switch protein FliG middle" evidence="12">
    <location>
        <begin position="131"/>
        <end position="200"/>
    </location>
</feature>
<comment type="function">
    <text evidence="10">FliG is one of three proteins (FliG, FliN, FliM) that forms the rotor-mounted switch complex (C ring), located at the base of the basal body. This complex interacts with the CheY and CheZ chemotaxis proteins, in addition to contacting components of the motor that determine the direction of flagellar rotation.</text>
</comment>
<evidence type="ECO:0000256" key="2">
    <source>
        <dbReference type="ARBA" id="ARBA00004413"/>
    </source>
</evidence>
<dbReference type="Pfam" id="PF14842">
    <property type="entry name" value="FliG_N"/>
    <property type="match status" value="1"/>
</dbReference>
<name>A0A395LJ73_9SPHN</name>
<dbReference type="GO" id="GO:0003774">
    <property type="term" value="F:cytoskeletal motor activity"/>
    <property type="evidence" value="ECO:0007669"/>
    <property type="project" value="InterPro"/>
</dbReference>
<dbReference type="PRINTS" id="PR00954">
    <property type="entry name" value="FLGMOTORFLIG"/>
</dbReference>
<accession>A0A395LJ73</accession>
<feature type="domain" description="Flagellar motor switch protein FliG C-terminal" evidence="11">
    <location>
        <begin position="235"/>
        <end position="339"/>
    </location>
</feature>
<dbReference type="OrthoDB" id="9780302at2"/>
<evidence type="ECO:0000313" key="15">
    <source>
        <dbReference type="Proteomes" id="UP000254101"/>
    </source>
</evidence>
<dbReference type="InterPro" id="IPR000090">
    <property type="entry name" value="Flg_Motor_Flig"/>
</dbReference>
<dbReference type="InterPro" id="IPR023087">
    <property type="entry name" value="Flg_Motor_Flig_C"/>
</dbReference>
<dbReference type="RefSeq" id="WP_115491277.1">
    <property type="nucleotide sequence ID" value="NZ_JACHWW010000001.1"/>
</dbReference>
<dbReference type="InterPro" id="IPR032779">
    <property type="entry name" value="FliG_M"/>
</dbReference>
<dbReference type="PANTHER" id="PTHR30534:SF0">
    <property type="entry name" value="FLAGELLAR MOTOR SWITCH PROTEIN FLIG"/>
    <property type="match status" value="1"/>
</dbReference>
<dbReference type="InterPro" id="IPR028263">
    <property type="entry name" value="FliG_N"/>
</dbReference>
<keyword evidence="8" id="KW-0472">Membrane</keyword>
<dbReference type="Proteomes" id="UP000254101">
    <property type="component" value="Unassembled WGS sequence"/>
</dbReference>
<feature type="domain" description="Flagellar motor switch protein FliG N-terminal" evidence="13">
    <location>
        <begin position="19"/>
        <end position="118"/>
    </location>
</feature>
<evidence type="ECO:0000259" key="12">
    <source>
        <dbReference type="Pfam" id="PF14841"/>
    </source>
</evidence>
<keyword evidence="9" id="KW-0975">Bacterial flagellum</keyword>
<evidence type="ECO:0000256" key="7">
    <source>
        <dbReference type="ARBA" id="ARBA00022779"/>
    </source>
</evidence>
<dbReference type="GO" id="GO:0071973">
    <property type="term" value="P:bacterial-type flagellum-dependent cell motility"/>
    <property type="evidence" value="ECO:0007669"/>
    <property type="project" value="InterPro"/>
</dbReference>
<dbReference type="EMBL" id="QRBB01000001">
    <property type="protein sequence ID" value="RDS77056.1"/>
    <property type="molecule type" value="Genomic_DNA"/>
</dbReference>
<keyword evidence="5" id="KW-1003">Cell membrane</keyword>
<keyword evidence="6" id="KW-0145">Chemotaxis</keyword>
<evidence type="ECO:0000313" key="14">
    <source>
        <dbReference type="EMBL" id="RDS77056.1"/>
    </source>
</evidence>
<evidence type="ECO:0000256" key="10">
    <source>
        <dbReference type="ARBA" id="ARBA00025598"/>
    </source>
</evidence>
<keyword evidence="14" id="KW-0966">Cell projection</keyword>
<evidence type="ECO:0000256" key="3">
    <source>
        <dbReference type="ARBA" id="ARBA00010299"/>
    </source>
</evidence>
<evidence type="ECO:0000256" key="6">
    <source>
        <dbReference type="ARBA" id="ARBA00022500"/>
    </source>
</evidence>
<organism evidence="14 15">
    <name type="scientific">Alteriqipengyuania lutimaris</name>
    <dbReference type="NCBI Taxonomy" id="1538146"/>
    <lineage>
        <taxon>Bacteria</taxon>
        <taxon>Pseudomonadati</taxon>
        <taxon>Pseudomonadota</taxon>
        <taxon>Alphaproteobacteria</taxon>
        <taxon>Sphingomonadales</taxon>
        <taxon>Erythrobacteraceae</taxon>
        <taxon>Alteriqipengyuania</taxon>
    </lineage>
</organism>
<dbReference type="GO" id="GO:0006935">
    <property type="term" value="P:chemotaxis"/>
    <property type="evidence" value="ECO:0007669"/>
    <property type="project" value="UniProtKB-KW"/>
</dbReference>
<dbReference type="GO" id="GO:0009425">
    <property type="term" value="C:bacterial-type flagellum basal body"/>
    <property type="evidence" value="ECO:0007669"/>
    <property type="project" value="UniProtKB-SubCell"/>
</dbReference>
<evidence type="ECO:0000259" key="11">
    <source>
        <dbReference type="Pfam" id="PF01706"/>
    </source>
</evidence>
<sequence>MSDMAPQSPAQPPLPPTIAGIDRAAIMIMLMSEDDATAILSQMEPEELRQLAARMCSLGEIDPHAISDAISGFSRSIDNGAISAHGRISSVKRMLTSAVGDMKADSLIRQVAPEQKEEPSPTLAVLRWLDPEVIAEMLAEEHPQAIAVLLLQLDTDTAAATLAALPRHLHTPVLHRVARLGPVSRQAIAILEETIEGMIERRHGSVPLTMGGVKNAAEIINRAHRSVEKEVMPKIGQIDKLLHQQLENEMFKFEHLFALDTKQIGMLLREVESETLINSLRGLAEDDRELFYGAMSTRAADGLRDEIETMGRIKRADVEAAQREVIAVAKRLIADGELIMGDADDDYV</sequence>
<evidence type="ECO:0000256" key="1">
    <source>
        <dbReference type="ARBA" id="ARBA00004117"/>
    </source>
</evidence>
<dbReference type="AlphaFoldDB" id="A0A395LJ73"/>
<evidence type="ECO:0000256" key="9">
    <source>
        <dbReference type="ARBA" id="ARBA00023143"/>
    </source>
</evidence>
<comment type="subcellular location">
    <subcellularLocation>
        <location evidence="1">Bacterial flagellum basal body</location>
    </subcellularLocation>
    <subcellularLocation>
        <location evidence="2">Cell membrane</location>
        <topology evidence="2">Peripheral membrane protein</topology>
        <orientation evidence="2">Cytoplasmic side</orientation>
    </subcellularLocation>
</comment>
<dbReference type="Gene3D" id="1.10.220.30">
    <property type="match status" value="3"/>
</dbReference>
<comment type="caution">
    <text evidence="14">The sequence shown here is derived from an EMBL/GenBank/DDBJ whole genome shotgun (WGS) entry which is preliminary data.</text>
</comment>
<evidence type="ECO:0000259" key="13">
    <source>
        <dbReference type="Pfam" id="PF14842"/>
    </source>
</evidence>
<dbReference type="GO" id="GO:0005886">
    <property type="term" value="C:plasma membrane"/>
    <property type="evidence" value="ECO:0007669"/>
    <property type="project" value="UniProtKB-SubCell"/>
</dbReference>
<gene>
    <name evidence="14" type="ORF">DL238_05140</name>
</gene>
<keyword evidence="15" id="KW-1185">Reference proteome</keyword>
<evidence type="ECO:0000256" key="4">
    <source>
        <dbReference type="ARBA" id="ARBA00021870"/>
    </source>
</evidence>
<comment type="similarity">
    <text evidence="3">Belongs to the FliG family.</text>
</comment>
<dbReference type="Pfam" id="PF01706">
    <property type="entry name" value="FliG_C"/>
    <property type="match status" value="1"/>
</dbReference>
<proteinExistence type="inferred from homology"/>
<dbReference type="PANTHER" id="PTHR30534">
    <property type="entry name" value="FLAGELLAR MOTOR SWITCH PROTEIN FLIG"/>
    <property type="match status" value="1"/>
</dbReference>
<keyword evidence="14" id="KW-0969">Cilium</keyword>
<reference evidence="14 15" key="1">
    <citation type="submission" date="2018-07" db="EMBL/GenBank/DDBJ databases">
        <title>Erythrobacter nanhaiensis sp. nov., a novel member of the genus Erythrobacter isolated from the South China Sea.</title>
        <authorList>
            <person name="Chen X."/>
            <person name="Liu J."/>
        </authorList>
    </citation>
    <scope>NUCLEOTIDE SEQUENCE [LARGE SCALE GENOMIC DNA]</scope>
    <source>
        <strain evidence="14 15">S-5</strain>
    </source>
</reference>
<evidence type="ECO:0000256" key="8">
    <source>
        <dbReference type="ARBA" id="ARBA00023136"/>
    </source>
</evidence>
<evidence type="ECO:0000256" key="5">
    <source>
        <dbReference type="ARBA" id="ARBA00022475"/>
    </source>
</evidence>
<keyword evidence="14" id="KW-0282">Flagellum</keyword>
<protein>
    <recommendedName>
        <fullName evidence="4">Flagellar motor switch protein FliG</fullName>
    </recommendedName>
</protein>
<dbReference type="InterPro" id="IPR011002">
    <property type="entry name" value="FliG_a-hlx"/>
</dbReference>
<dbReference type="Pfam" id="PF14841">
    <property type="entry name" value="FliG_M"/>
    <property type="match status" value="1"/>
</dbReference>
<dbReference type="SUPFAM" id="SSF48029">
    <property type="entry name" value="FliG"/>
    <property type="match status" value="2"/>
</dbReference>
<keyword evidence="7" id="KW-0283">Flagellar rotation</keyword>